<feature type="transmembrane region" description="Helical" evidence="1">
    <location>
        <begin position="225"/>
        <end position="245"/>
    </location>
</feature>
<protein>
    <recommendedName>
        <fullName evidence="4">Dickkopf N-terminal cysteine-rich domain-containing protein</fullName>
    </recommendedName>
</protein>
<evidence type="ECO:0000313" key="2">
    <source>
        <dbReference type="EMBL" id="ORX80789.1"/>
    </source>
</evidence>
<sequence>MTSNSTTIDPLSFFTFDDAVNYFNGLQCKSNKDCPLESDCIGNKCITKFYCDDDKCSFYNGICDGKPCDSLECKVDSDCLGGKCYNSSCEGVTVYHSGTFSLEDFHNYMTTNSPKISTCKNNANDCTELLNCKEKDNDICALVGYQNLRNGMPYVDFFGNCLRNENCLSNVCNKRKCEGLVNALVSKDSYGYIDGEKCETDKDCYYGKCLLAKCRNEGQLSDNKWFVVSIISLIVAAVLLVYILFKQCCGKSKKQDSY</sequence>
<keyword evidence="3" id="KW-1185">Reference proteome</keyword>
<keyword evidence="1" id="KW-0472">Membrane</keyword>
<proteinExistence type="predicted"/>
<accession>A0A1Y1X4Q0</accession>
<dbReference type="OrthoDB" id="4405280at2759"/>
<comment type="caution">
    <text evidence="2">The sequence shown here is derived from an EMBL/GenBank/DDBJ whole genome shotgun (WGS) entry which is preliminary data.</text>
</comment>
<evidence type="ECO:0008006" key="4">
    <source>
        <dbReference type="Google" id="ProtNLM"/>
    </source>
</evidence>
<dbReference type="AlphaFoldDB" id="A0A1Y1X4Q0"/>
<keyword evidence="1" id="KW-1133">Transmembrane helix</keyword>
<dbReference type="EMBL" id="MCFG01000135">
    <property type="protein sequence ID" value="ORX80789.1"/>
    <property type="molecule type" value="Genomic_DNA"/>
</dbReference>
<name>A0A1Y1X4Q0_9FUNG</name>
<organism evidence="2 3">
    <name type="scientific">Anaeromyces robustus</name>
    <dbReference type="NCBI Taxonomy" id="1754192"/>
    <lineage>
        <taxon>Eukaryota</taxon>
        <taxon>Fungi</taxon>
        <taxon>Fungi incertae sedis</taxon>
        <taxon>Chytridiomycota</taxon>
        <taxon>Chytridiomycota incertae sedis</taxon>
        <taxon>Neocallimastigomycetes</taxon>
        <taxon>Neocallimastigales</taxon>
        <taxon>Neocallimastigaceae</taxon>
        <taxon>Anaeromyces</taxon>
    </lineage>
</organism>
<dbReference type="Proteomes" id="UP000193944">
    <property type="component" value="Unassembled WGS sequence"/>
</dbReference>
<keyword evidence="1" id="KW-0812">Transmembrane</keyword>
<reference evidence="2 3" key="2">
    <citation type="submission" date="2016-08" db="EMBL/GenBank/DDBJ databases">
        <title>Pervasive Adenine N6-methylation of Active Genes in Fungi.</title>
        <authorList>
            <consortium name="DOE Joint Genome Institute"/>
            <person name="Mondo S.J."/>
            <person name="Dannebaum R.O."/>
            <person name="Kuo R.C."/>
            <person name="Labutti K."/>
            <person name="Haridas S."/>
            <person name="Kuo A."/>
            <person name="Salamov A."/>
            <person name="Ahrendt S.R."/>
            <person name="Lipzen A."/>
            <person name="Sullivan W."/>
            <person name="Andreopoulos W.B."/>
            <person name="Clum A."/>
            <person name="Lindquist E."/>
            <person name="Daum C."/>
            <person name="Ramamoorthy G.K."/>
            <person name="Gryganskyi A."/>
            <person name="Culley D."/>
            <person name="Magnuson J.K."/>
            <person name="James T.Y."/>
            <person name="O'Malley M.A."/>
            <person name="Stajich J.E."/>
            <person name="Spatafora J.W."/>
            <person name="Visel A."/>
            <person name="Grigoriev I.V."/>
        </authorList>
    </citation>
    <scope>NUCLEOTIDE SEQUENCE [LARGE SCALE GENOMIC DNA]</scope>
    <source>
        <strain evidence="2 3">S4</strain>
    </source>
</reference>
<gene>
    <name evidence="2" type="ORF">BCR32DRAFT_293642</name>
</gene>
<evidence type="ECO:0000313" key="3">
    <source>
        <dbReference type="Proteomes" id="UP000193944"/>
    </source>
</evidence>
<evidence type="ECO:0000256" key="1">
    <source>
        <dbReference type="SAM" id="Phobius"/>
    </source>
</evidence>
<reference evidence="2 3" key="1">
    <citation type="submission" date="2016-08" db="EMBL/GenBank/DDBJ databases">
        <title>A Parts List for Fungal Cellulosomes Revealed by Comparative Genomics.</title>
        <authorList>
            <consortium name="DOE Joint Genome Institute"/>
            <person name="Haitjema C.H."/>
            <person name="Gilmore S.P."/>
            <person name="Henske J.K."/>
            <person name="Solomon K.V."/>
            <person name="De Groot R."/>
            <person name="Kuo A."/>
            <person name="Mondo S.J."/>
            <person name="Salamov A.A."/>
            <person name="Labutti K."/>
            <person name="Zhao Z."/>
            <person name="Chiniquy J."/>
            <person name="Barry K."/>
            <person name="Brewer H.M."/>
            <person name="Purvine S.O."/>
            <person name="Wright A.T."/>
            <person name="Boxma B."/>
            <person name="Van Alen T."/>
            <person name="Hackstein J.H."/>
            <person name="Baker S.E."/>
            <person name="Grigoriev I.V."/>
            <person name="O'Malley M.A."/>
        </authorList>
    </citation>
    <scope>NUCLEOTIDE SEQUENCE [LARGE SCALE GENOMIC DNA]</scope>
    <source>
        <strain evidence="2 3">S4</strain>
    </source>
</reference>